<dbReference type="EMBL" id="VANU01000002">
    <property type="protein sequence ID" value="TLP39393.1"/>
    <property type="molecule type" value="Genomic_DNA"/>
</dbReference>
<dbReference type="PRINTS" id="PR00081">
    <property type="entry name" value="GDHRDH"/>
</dbReference>
<accession>A0A5R8Y2A4</accession>
<dbReference type="GO" id="GO:0016491">
    <property type="term" value="F:oxidoreductase activity"/>
    <property type="evidence" value="ECO:0007669"/>
    <property type="project" value="UniProtKB-KW"/>
</dbReference>
<dbReference type="SUPFAM" id="SSF51735">
    <property type="entry name" value="NAD(P)-binding Rossmann-fold domains"/>
    <property type="match status" value="1"/>
</dbReference>
<comment type="caution">
    <text evidence="3">The sequence shown here is derived from an EMBL/GenBank/DDBJ whole genome shotgun (WGS) entry which is preliminary data.</text>
</comment>
<reference evidence="3 4" key="1">
    <citation type="submission" date="2019-05" db="EMBL/GenBank/DDBJ databases">
        <title>Arcobacter sp. nov., isolated from sea sediment.</title>
        <authorList>
            <person name="Kim W."/>
        </authorList>
    </citation>
    <scope>NUCLEOTIDE SEQUENCE [LARGE SCALE GENOMIC DNA]</scope>
    <source>
        <strain evidence="3 4">CAU 1517</strain>
    </source>
</reference>
<evidence type="ECO:0000256" key="1">
    <source>
        <dbReference type="ARBA" id="ARBA00006484"/>
    </source>
</evidence>
<proteinExistence type="inferred from homology"/>
<dbReference type="PANTHER" id="PTHR24320">
    <property type="entry name" value="RETINOL DEHYDROGENASE"/>
    <property type="match status" value="1"/>
</dbReference>
<gene>
    <name evidence="3" type="ORF">FDK22_05850</name>
</gene>
<comment type="similarity">
    <text evidence="1">Belongs to the short-chain dehydrogenases/reductases (SDR) family.</text>
</comment>
<evidence type="ECO:0000256" key="2">
    <source>
        <dbReference type="ARBA" id="ARBA00023002"/>
    </source>
</evidence>
<evidence type="ECO:0000313" key="4">
    <source>
        <dbReference type="Proteomes" id="UP000308901"/>
    </source>
</evidence>
<dbReference type="Pfam" id="PF00106">
    <property type="entry name" value="adh_short"/>
    <property type="match status" value="1"/>
</dbReference>
<dbReference type="PANTHER" id="PTHR24320:SF274">
    <property type="entry name" value="CHAIN DEHYDROGENASE, PUTATIVE (AFU_ORTHOLOGUE AFUA_4G00440)-RELATED"/>
    <property type="match status" value="1"/>
</dbReference>
<keyword evidence="2" id="KW-0560">Oxidoreductase</keyword>
<organism evidence="3 4">
    <name type="scientific">Arcobacter arenosus</name>
    <dbReference type="NCBI Taxonomy" id="2576037"/>
    <lineage>
        <taxon>Bacteria</taxon>
        <taxon>Pseudomonadati</taxon>
        <taxon>Campylobacterota</taxon>
        <taxon>Epsilonproteobacteria</taxon>
        <taxon>Campylobacterales</taxon>
        <taxon>Arcobacteraceae</taxon>
        <taxon>Arcobacter</taxon>
    </lineage>
</organism>
<dbReference type="InterPro" id="IPR036291">
    <property type="entry name" value="NAD(P)-bd_dom_sf"/>
</dbReference>
<sequence length="241" mass="27018">MSKIFITGSSDGIGLETARQLVSLGHEVVFHAKDKQRAMQIKAYFKIDVKILIADLNNLDETKILADELNLLGGFDTIIHNAGVLNEDKKTIFKVNVLAPFVLTALISKPKQVLYIGSNMHPQGDIDLEMLKIDQAVDYSTSKLMILMLGLAASRVLKDTRFNIVDPGWVKTKMANYNAPDSLEDGSKTQVWLASNEELTFNGKYFYHLQETKYSSKADDINLQDNLIKFYEEISGVDLIN</sequence>
<dbReference type="InterPro" id="IPR002347">
    <property type="entry name" value="SDR_fam"/>
</dbReference>
<dbReference type="Proteomes" id="UP000308901">
    <property type="component" value="Unassembled WGS sequence"/>
</dbReference>
<dbReference type="RefSeq" id="WP_138151976.1">
    <property type="nucleotide sequence ID" value="NZ_VANU01000002.1"/>
</dbReference>
<dbReference type="Gene3D" id="3.40.50.720">
    <property type="entry name" value="NAD(P)-binding Rossmann-like Domain"/>
    <property type="match status" value="1"/>
</dbReference>
<protein>
    <submittedName>
        <fullName evidence="3">SDR family NAD(P)-dependent oxidoreductase</fullName>
    </submittedName>
</protein>
<keyword evidence="4" id="KW-1185">Reference proteome</keyword>
<evidence type="ECO:0000313" key="3">
    <source>
        <dbReference type="EMBL" id="TLP39393.1"/>
    </source>
</evidence>
<name>A0A5R8Y2A4_9BACT</name>
<dbReference type="AlphaFoldDB" id="A0A5R8Y2A4"/>
<dbReference type="OrthoDB" id="5334159at2"/>